<feature type="domain" description="Ionotropic glutamate receptor C-terminal" evidence="7">
    <location>
        <begin position="47"/>
        <end position="263"/>
    </location>
</feature>
<name>A9WI75_CHLAA</name>
<dbReference type="GO" id="GO:0016020">
    <property type="term" value="C:membrane"/>
    <property type="evidence" value="ECO:0007669"/>
    <property type="project" value="InterPro"/>
</dbReference>
<dbReference type="EMBL" id="CP000909">
    <property type="protein sequence ID" value="ABY36367.1"/>
    <property type="molecule type" value="Genomic_DNA"/>
</dbReference>
<keyword evidence="5" id="KW-0812">Transmembrane</keyword>
<accession>A9WI75</accession>
<feature type="domain" description="Solute-binding protein family 3/N-terminal" evidence="6">
    <location>
        <begin position="47"/>
        <end position="264"/>
    </location>
</feature>
<comment type="similarity">
    <text evidence="2 4">Belongs to the bacterial solute-binding protein 3 family.</text>
</comment>
<dbReference type="EnsemblBacteria" id="ABY36367">
    <property type="protein sequence ID" value="ABY36367"/>
    <property type="gene ID" value="Caur_3172"/>
</dbReference>
<evidence type="ECO:0000313" key="8">
    <source>
        <dbReference type="EMBL" id="ABY36367.1"/>
    </source>
</evidence>
<dbReference type="InParanoid" id="A9WI75"/>
<dbReference type="PANTHER" id="PTHR35936">
    <property type="entry name" value="MEMBRANE-BOUND LYTIC MUREIN TRANSGLYCOSYLASE F"/>
    <property type="match status" value="1"/>
</dbReference>
<dbReference type="InterPro" id="IPR018313">
    <property type="entry name" value="SBP_3_CS"/>
</dbReference>
<dbReference type="InterPro" id="IPR001638">
    <property type="entry name" value="Solute-binding_3/MltF_N"/>
</dbReference>
<dbReference type="eggNOG" id="COG0834">
    <property type="taxonomic scope" value="Bacteria"/>
</dbReference>
<dbReference type="PATRIC" id="fig|324602.8.peg.3580"/>
<keyword evidence="5" id="KW-1133">Transmembrane helix</keyword>
<dbReference type="STRING" id="324602.Caur_3172"/>
<proteinExistence type="inferred from homology"/>
<dbReference type="GO" id="GO:0015276">
    <property type="term" value="F:ligand-gated monoatomic ion channel activity"/>
    <property type="evidence" value="ECO:0007669"/>
    <property type="project" value="InterPro"/>
</dbReference>
<keyword evidence="5" id="KW-0472">Membrane</keyword>
<dbReference type="HOGENOM" id="CLU_019602_18_2_0"/>
<dbReference type="FunCoup" id="A9WI75">
    <property type="interactions" value="100"/>
</dbReference>
<dbReference type="PROSITE" id="PS01039">
    <property type="entry name" value="SBP_BACTERIAL_3"/>
    <property type="match status" value="1"/>
</dbReference>
<evidence type="ECO:0000256" key="1">
    <source>
        <dbReference type="ARBA" id="ARBA00004196"/>
    </source>
</evidence>
<protein>
    <submittedName>
        <fullName evidence="8">Extracellular solute-binding protein family 3</fullName>
    </submittedName>
</protein>
<dbReference type="SMART" id="SM00079">
    <property type="entry name" value="PBPe"/>
    <property type="match status" value="1"/>
</dbReference>
<dbReference type="SUPFAM" id="SSF53850">
    <property type="entry name" value="Periplasmic binding protein-like II"/>
    <property type="match status" value="1"/>
</dbReference>
<dbReference type="CDD" id="cd13530">
    <property type="entry name" value="PBP2_peptides_like"/>
    <property type="match status" value="1"/>
</dbReference>
<keyword evidence="9" id="KW-1185">Reference proteome</keyword>
<dbReference type="Proteomes" id="UP000002008">
    <property type="component" value="Chromosome"/>
</dbReference>
<dbReference type="InterPro" id="IPR001320">
    <property type="entry name" value="Iontro_rcpt_C"/>
</dbReference>
<feature type="transmembrane region" description="Helical" evidence="5">
    <location>
        <begin position="9"/>
        <end position="26"/>
    </location>
</feature>
<keyword evidence="3" id="KW-0732">Signal</keyword>
<dbReference type="GO" id="GO:0030288">
    <property type="term" value="C:outer membrane-bounded periplasmic space"/>
    <property type="evidence" value="ECO:0000318"/>
    <property type="project" value="GO_Central"/>
</dbReference>
<gene>
    <name evidence="8" type="ordered locus">Caur_3172</name>
</gene>
<dbReference type="GO" id="GO:0016597">
    <property type="term" value="F:amino acid binding"/>
    <property type="evidence" value="ECO:0000318"/>
    <property type="project" value="GO_Central"/>
</dbReference>
<dbReference type="SMART" id="SM00062">
    <property type="entry name" value="PBPb"/>
    <property type="match status" value="1"/>
</dbReference>
<evidence type="ECO:0000259" key="7">
    <source>
        <dbReference type="SMART" id="SM00079"/>
    </source>
</evidence>
<comment type="subcellular location">
    <subcellularLocation>
        <location evidence="1">Cell envelope</location>
    </subcellularLocation>
</comment>
<evidence type="ECO:0000256" key="2">
    <source>
        <dbReference type="ARBA" id="ARBA00010333"/>
    </source>
</evidence>
<evidence type="ECO:0000256" key="5">
    <source>
        <dbReference type="SAM" id="Phobius"/>
    </source>
</evidence>
<dbReference type="KEGG" id="cau:Caur_3172"/>
<dbReference type="Gene3D" id="3.40.190.10">
    <property type="entry name" value="Periplasmic binding protein-like II"/>
    <property type="match status" value="2"/>
</dbReference>
<evidence type="ECO:0000256" key="4">
    <source>
        <dbReference type="RuleBase" id="RU003744"/>
    </source>
</evidence>
<dbReference type="Pfam" id="PF00497">
    <property type="entry name" value="SBP_bac_3"/>
    <property type="match status" value="1"/>
</dbReference>
<dbReference type="AlphaFoldDB" id="A9WI75"/>
<organism evidence="8 9">
    <name type="scientific">Chloroflexus aurantiacus (strain ATCC 29366 / DSM 635 / J-10-fl)</name>
    <dbReference type="NCBI Taxonomy" id="324602"/>
    <lineage>
        <taxon>Bacteria</taxon>
        <taxon>Bacillati</taxon>
        <taxon>Chloroflexota</taxon>
        <taxon>Chloroflexia</taxon>
        <taxon>Chloroflexales</taxon>
        <taxon>Chloroflexineae</taxon>
        <taxon>Chloroflexaceae</taxon>
        <taxon>Chloroflexus</taxon>
    </lineage>
</organism>
<reference evidence="9" key="1">
    <citation type="journal article" date="2011" name="BMC Genomics">
        <title>Complete genome sequence of the filamentous anoxygenic phototrophic bacterium Chloroflexus aurantiacus.</title>
        <authorList>
            <person name="Tang K.H."/>
            <person name="Barry K."/>
            <person name="Chertkov O."/>
            <person name="Dalin E."/>
            <person name="Han C.S."/>
            <person name="Hauser L.J."/>
            <person name="Honchak B.M."/>
            <person name="Karbach L.E."/>
            <person name="Land M.L."/>
            <person name="Lapidus A."/>
            <person name="Larimer F.W."/>
            <person name="Mikhailova N."/>
            <person name="Pitluck S."/>
            <person name="Pierson B.K."/>
            <person name="Blankenship R.E."/>
        </authorList>
    </citation>
    <scope>NUCLEOTIDE SEQUENCE [LARGE SCALE GENOMIC DNA]</scope>
    <source>
        <strain evidence="9">ATCC 29366 / DSM 635 / J-10-fl</strain>
    </source>
</reference>
<evidence type="ECO:0000256" key="3">
    <source>
        <dbReference type="ARBA" id="ARBA00022729"/>
    </source>
</evidence>
<dbReference type="PANTHER" id="PTHR35936:SF17">
    <property type="entry name" value="ARGININE-BINDING EXTRACELLULAR PROTEIN ARTP"/>
    <property type="match status" value="1"/>
</dbReference>
<dbReference type="RefSeq" id="WP_012259020.1">
    <property type="nucleotide sequence ID" value="NC_010175.1"/>
</dbReference>
<evidence type="ECO:0000259" key="6">
    <source>
        <dbReference type="SMART" id="SM00062"/>
    </source>
</evidence>
<evidence type="ECO:0000313" key="9">
    <source>
        <dbReference type="Proteomes" id="UP000002008"/>
    </source>
</evidence>
<sequence>MQWRDWRRWLDGLSVVVLLAYGWLAWSVQTGTTAIDPVYADLRARGVLRVAVDAGYRPFVEERGGRLVGFDIDLITALANELGFEVVFVRSGFDALYDQLTSRQADLIASALPYAPEQGYRARFSQPYFDGGLMLLTRNDSTIADLADLRGQRIGVVLGSEGDALAYRFAQTTPLHRYTADEAAPLIEALQRGEVDAIILDHVTALGALATGDLRIATALSYEPYVLVMPASAFQLESEINRALDRLKEQGVLHELQRRWMLKGE</sequence>